<protein>
    <submittedName>
        <fullName evidence="9">Protein white-like</fullName>
    </submittedName>
</protein>
<feature type="transmembrane region" description="Helical" evidence="6">
    <location>
        <begin position="56"/>
        <end position="74"/>
    </location>
</feature>
<organism evidence="8 9">
    <name type="scientific">Octopus sinensis</name>
    <name type="common">East Asian common octopus</name>
    <dbReference type="NCBI Taxonomy" id="2607531"/>
    <lineage>
        <taxon>Eukaryota</taxon>
        <taxon>Metazoa</taxon>
        <taxon>Spiralia</taxon>
        <taxon>Lophotrochozoa</taxon>
        <taxon>Mollusca</taxon>
        <taxon>Cephalopoda</taxon>
        <taxon>Coleoidea</taxon>
        <taxon>Octopodiformes</taxon>
        <taxon>Octopoda</taxon>
        <taxon>Incirrata</taxon>
        <taxon>Octopodidae</taxon>
        <taxon>Octopus</taxon>
    </lineage>
</organism>
<dbReference type="Pfam" id="PF01061">
    <property type="entry name" value="ABC2_membrane"/>
    <property type="match status" value="1"/>
</dbReference>
<keyword evidence="4 6" id="KW-1133">Transmembrane helix</keyword>
<feature type="domain" description="ABC-2 type transporter transmembrane" evidence="7">
    <location>
        <begin position="2"/>
        <end position="75"/>
    </location>
</feature>
<evidence type="ECO:0000256" key="2">
    <source>
        <dbReference type="ARBA" id="ARBA00022448"/>
    </source>
</evidence>
<keyword evidence="2" id="KW-0813">Transport</keyword>
<proteinExistence type="predicted"/>
<comment type="subcellular location">
    <subcellularLocation>
        <location evidence="1">Membrane</location>
        <topology evidence="1">Multi-pass membrane protein</topology>
    </subcellularLocation>
</comment>
<gene>
    <name evidence="9" type="primary">LOC115227243</name>
</gene>
<dbReference type="GO" id="GO:0005886">
    <property type="term" value="C:plasma membrane"/>
    <property type="evidence" value="ECO:0007669"/>
    <property type="project" value="TreeGrafter"/>
</dbReference>
<accession>A0A7E6EHK8</accession>
<reference evidence="9" key="1">
    <citation type="submission" date="2025-08" db="UniProtKB">
        <authorList>
            <consortium name="RefSeq"/>
        </authorList>
    </citation>
    <scope>IDENTIFICATION</scope>
</reference>
<evidence type="ECO:0000256" key="4">
    <source>
        <dbReference type="ARBA" id="ARBA00022989"/>
    </source>
</evidence>
<keyword evidence="3 6" id="KW-0812">Transmembrane</keyword>
<dbReference type="AlphaFoldDB" id="A0A7E6EHK8"/>
<evidence type="ECO:0000256" key="6">
    <source>
        <dbReference type="SAM" id="Phobius"/>
    </source>
</evidence>
<evidence type="ECO:0000256" key="5">
    <source>
        <dbReference type="ARBA" id="ARBA00023136"/>
    </source>
</evidence>
<evidence type="ECO:0000256" key="3">
    <source>
        <dbReference type="ARBA" id="ARBA00022692"/>
    </source>
</evidence>
<evidence type="ECO:0000259" key="7">
    <source>
        <dbReference type="Pfam" id="PF01061"/>
    </source>
</evidence>
<dbReference type="GO" id="GO:0140359">
    <property type="term" value="F:ABC-type transporter activity"/>
    <property type="evidence" value="ECO:0007669"/>
    <property type="project" value="InterPro"/>
</dbReference>
<dbReference type="PANTHER" id="PTHR48041:SF139">
    <property type="entry name" value="PROTEIN SCARLET"/>
    <property type="match status" value="1"/>
</dbReference>
<keyword evidence="8" id="KW-1185">Reference proteome</keyword>
<evidence type="ECO:0000313" key="9">
    <source>
        <dbReference type="RefSeq" id="XP_036354465.1"/>
    </source>
</evidence>
<dbReference type="RefSeq" id="XP_036354465.1">
    <property type="nucleotide sequence ID" value="XM_036498572.1"/>
</dbReference>
<name>A0A7E6EHK8_9MOLL</name>
<sequence length="89" mass="10114">MNINGLLFILVVNTSFSSQFMVVNVFPLEMAVILRDFNSKLYSVEIYYLCKTLADLPLQIIFPVILNAIVYWMVGKYSYTIPSATPSLP</sequence>
<evidence type="ECO:0000313" key="8">
    <source>
        <dbReference type="Proteomes" id="UP000515154"/>
    </source>
</evidence>
<evidence type="ECO:0000256" key="1">
    <source>
        <dbReference type="ARBA" id="ARBA00004141"/>
    </source>
</evidence>
<dbReference type="PANTHER" id="PTHR48041">
    <property type="entry name" value="ABC TRANSPORTER G FAMILY MEMBER 28"/>
    <property type="match status" value="1"/>
</dbReference>
<dbReference type="KEGG" id="osn:115227243"/>
<dbReference type="InterPro" id="IPR050352">
    <property type="entry name" value="ABCG_transporters"/>
</dbReference>
<keyword evidence="5 6" id="KW-0472">Membrane</keyword>
<dbReference type="Proteomes" id="UP000515154">
    <property type="component" value="Unplaced"/>
</dbReference>
<dbReference type="InterPro" id="IPR013525">
    <property type="entry name" value="ABC2_TM"/>
</dbReference>